<dbReference type="RefSeq" id="WP_183626531.1">
    <property type="nucleotide sequence ID" value="NZ_JACIDX010000010.1"/>
</dbReference>
<dbReference type="CDD" id="cd02440">
    <property type="entry name" value="AdoMet_MTases"/>
    <property type="match status" value="1"/>
</dbReference>
<dbReference type="EMBL" id="JACIDX010000010">
    <property type="protein sequence ID" value="MBB3955867.1"/>
    <property type="molecule type" value="Genomic_DNA"/>
</dbReference>
<keyword evidence="3 6" id="KW-0489">Methyltransferase</keyword>
<keyword evidence="8" id="KW-1185">Reference proteome</keyword>
<feature type="binding site" evidence="6">
    <location>
        <position position="144"/>
    </location>
    <ligand>
        <name>S-adenosyl-L-methionine</name>
        <dbReference type="ChEBI" id="CHEBI:59789"/>
    </ligand>
</feature>
<sequence length="327" mass="35253">MTDANDSPESTENWKITVFGPRKQIEAALIAHEDAFDWDFEIVLSGCEVAKDKPEEWVLEAYLPREPDEADKNAVVALFADTTPELILERLPDIDWITASQEGLEPIVAGRFCVHTPDHAPVPGLIPFEIPASRAFGTGHHETTAGCLTMLGHMKDQGVIARNVADIGTGTGLLAFAALELWPRAYATASDIDAACVGVVEHNCAVNGFPMGARAGEVTMVVADGMDDPVLQARGPYDLLIANILAGPLISLAPDFAKSLVPGGHLLLAGLLETQEAQVRAACRRAGMRLAARMVSGDWSSLWLRKRSFARVHASQVGALAEWSKKW</sequence>
<dbReference type="Gene3D" id="3.40.50.150">
    <property type="entry name" value="Vaccinia Virus protein VP39"/>
    <property type="match status" value="1"/>
</dbReference>
<comment type="caution">
    <text evidence="7">The sequence shown here is derived from an EMBL/GenBank/DDBJ whole genome shotgun (WGS) entry which is preliminary data.</text>
</comment>
<dbReference type="GO" id="GO:0005737">
    <property type="term" value="C:cytoplasm"/>
    <property type="evidence" value="ECO:0007669"/>
    <property type="project" value="UniProtKB-SubCell"/>
</dbReference>
<feature type="binding site" evidence="6">
    <location>
        <position position="191"/>
    </location>
    <ligand>
        <name>S-adenosyl-L-methionine</name>
        <dbReference type="ChEBI" id="CHEBI:59789"/>
    </ligand>
</feature>
<comment type="catalytic activity">
    <reaction evidence="6">
        <text>L-lysyl-[protein] + 3 S-adenosyl-L-methionine = N(6),N(6),N(6)-trimethyl-L-lysyl-[protein] + 3 S-adenosyl-L-homocysteine + 3 H(+)</text>
        <dbReference type="Rhea" id="RHEA:54192"/>
        <dbReference type="Rhea" id="RHEA-COMP:9752"/>
        <dbReference type="Rhea" id="RHEA-COMP:13826"/>
        <dbReference type="ChEBI" id="CHEBI:15378"/>
        <dbReference type="ChEBI" id="CHEBI:29969"/>
        <dbReference type="ChEBI" id="CHEBI:57856"/>
        <dbReference type="ChEBI" id="CHEBI:59789"/>
        <dbReference type="ChEBI" id="CHEBI:61961"/>
    </reaction>
</comment>
<evidence type="ECO:0000256" key="4">
    <source>
        <dbReference type="ARBA" id="ARBA00022679"/>
    </source>
</evidence>
<organism evidence="7 8">
    <name type="scientific">Novosphingobium sediminicola</name>
    <dbReference type="NCBI Taxonomy" id="563162"/>
    <lineage>
        <taxon>Bacteria</taxon>
        <taxon>Pseudomonadati</taxon>
        <taxon>Pseudomonadota</taxon>
        <taxon>Alphaproteobacteria</taxon>
        <taxon>Sphingomonadales</taxon>
        <taxon>Sphingomonadaceae</taxon>
        <taxon>Novosphingobium</taxon>
    </lineage>
</organism>
<dbReference type="GO" id="GO:0008276">
    <property type="term" value="F:protein methyltransferase activity"/>
    <property type="evidence" value="ECO:0007669"/>
    <property type="project" value="UniProtKB-UniRule"/>
</dbReference>
<comment type="similarity">
    <text evidence="1 6">Belongs to the methyltransferase superfamily. PrmA family.</text>
</comment>
<keyword evidence="7" id="KW-0687">Ribonucleoprotein</keyword>
<comment type="subcellular location">
    <subcellularLocation>
        <location evidence="6">Cytoplasm</location>
    </subcellularLocation>
</comment>
<evidence type="ECO:0000256" key="3">
    <source>
        <dbReference type="ARBA" id="ARBA00022603"/>
    </source>
</evidence>
<dbReference type="Pfam" id="PF06325">
    <property type="entry name" value="PrmA"/>
    <property type="match status" value="1"/>
</dbReference>
<evidence type="ECO:0000256" key="5">
    <source>
        <dbReference type="ARBA" id="ARBA00022691"/>
    </source>
</evidence>
<dbReference type="AlphaFoldDB" id="A0A7W6CQK6"/>
<accession>A0A7W6CQK6</accession>
<evidence type="ECO:0000256" key="1">
    <source>
        <dbReference type="ARBA" id="ARBA00009741"/>
    </source>
</evidence>
<name>A0A7W6CQK6_9SPHN</name>
<feature type="binding site" evidence="6">
    <location>
        <position position="168"/>
    </location>
    <ligand>
        <name>S-adenosyl-L-methionine</name>
        <dbReference type="ChEBI" id="CHEBI:59789"/>
    </ligand>
</feature>
<evidence type="ECO:0000313" key="8">
    <source>
        <dbReference type="Proteomes" id="UP000548867"/>
    </source>
</evidence>
<dbReference type="InterPro" id="IPR050078">
    <property type="entry name" value="Ribosomal_L11_MeTrfase_PrmA"/>
</dbReference>
<dbReference type="Proteomes" id="UP000548867">
    <property type="component" value="Unassembled WGS sequence"/>
</dbReference>
<gene>
    <name evidence="6" type="primary">prmA</name>
    <name evidence="7" type="ORF">GGR38_002823</name>
</gene>
<proteinExistence type="inferred from homology"/>
<keyword evidence="4 6" id="KW-0808">Transferase</keyword>
<dbReference type="GO" id="GO:0032259">
    <property type="term" value="P:methylation"/>
    <property type="evidence" value="ECO:0007669"/>
    <property type="project" value="UniProtKB-KW"/>
</dbReference>
<evidence type="ECO:0000256" key="2">
    <source>
        <dbReference type="ARBA" id="ARBA00022490"/>
    </source>
</evidence>
<protein>
    <recommendedName>
        <fullName evidence="6">Ribosomal protein L11 methyltransferase</fullName>
        <shortName evidence="6">L11 Mtase</shortName>
        <ecNumber evidence="6">2.1.1.-</ecNumber>
    </recommendedName>
</protein>
<dbReference type="PANTHER" id="PTHR43648:SF1">
    <property type="entry name" value="ELECTRON TRANSFER FLAVOPROTEIN BETA SUBUNIT LYSINE METHYLTRANSFERASE"/>
    <property type="match status" value="1"/>
</dbReference>
<comment type="function">
    <text evidence="6">Methylates ribosomal protein L11.</text>
</comment>
<dbReference type="HAMAP" id="MF_00735">
    <property type="entry name" value="Methyltr_PrmA"/>
    <property type="match status" value="1"/>
</dbReference>
<keyword evidence="2 6" id="KW-0963">Cytoplasm</keyword>
<keyword evidence="5 6" id="KW-0949">S-adenosyl-L-methionine</keyword>
<dbReference type="EC" id="2.1.1.-" evidence="6"/>
<dbReference type="SUPFAM" id="SSF53335">
    <property type="entry name" value="S-adenosyl-L-methionine-dependent methyltransferases"/>
    <property type="match status" value="1"/>
</dbReference>
<reference evidence="7 8" key="1">
    <citation type="submission" date="2020-08" db="EMBL/GenBank/DDBJ databases">
        <title>Genomic Encyclopedia of Type Strains, Phase IV (KMG-IV): sequencing the most valuable type-strain genomes for metagenomic binning, comparative biology and taxonomic classification.</title>
        <authorList>
            <person name="Goeker M."/>
        </authorList>
    </citation>
    <scope>NUCLEOTIDE SEQUENCE [LARGE SCALE GENOMIC DNA]</scope>
    <source>
        <strain evidence="7 8">DSM 27057</strain>
    </source>
</reference>
<evidence type="ECO:0000313" key="7">
    <source>
        <dbReference type="EMBL" id="MBB3955867.1"/>
    </source>
</evidence>
<evidence type="ECO:0000256" key="6">
    <source>
        <dbReference type="HAMAP-Rule" id="MF_00735"/>
    </source>
</evidence>
<dbReference type="InterPro" id="IPR004498">
    <property type="entry name" value="Ribosomal_PrmA_MeTrfase"/>
</dbReference>
<dbReference type="PANTHER" id="PTHR43648">
    <property type="entry name" value="ELECTRON TRANSFER FLAVOPROTEIN BETA SUBUNIT LYSINE METHYLTRANSFERASE"/>
    <property type="match status" value="1"/>
</dbReference>
<dbReference type="InterPro" id="IPR029063">
    <property type="entry name" value="SAM-dependent_MTases_sf"/>
</dbReference>
<dbReference type="GO" id="GO:0005840">
    <property type="term" value="C:ribosome"/>
    <property type="evidence" value="ECO:0007669"/>
    <property type="project" value="UniProtKB-KW"/>
</dbReference>
<feature type="binding site" evidence="6">
    <location>
        <position position="243"/>
    </location>
    <ligand>
        <name>S-adenosyl-L-methionine</name>
        <dbReference type="ChEBI" id="CHEBI:59789"/>
    </ligand>
</feature>
<keyword evidence="7" id="KW-0689">Ribosomal protein</keyword>